<proteinExistence type="predicted"/>
<sequence>MAASRKSPADATGRKAEELAEARAKELAERAQELTLLNPLPEVVDYTEPKPEEPQKPLESGIVSSSNVQVKGGRKVRLRVNTDLEECTIGRGNNYTFRRDQTYLVPLNVYEHLERLGYVWH</sequence>
<accession>A0ABW7YKL7</accession>
<feature type="compositionally biased region" description="Basic and acidic residues" evidence="1">
    <location>
        <begin position="47"/>
        <end position="56"/>
    </location>
</feature>
<protein>
    <submittedName>
        <fullName evidence="2">Uncharacterized protein</fullName>
    </submittedName>
</protein>
<comment type="caution">
    <text evidence="2">The sequence shown here is derived from an EMBL/GenBank/DDBJ whole genome shotgun (WGS) entry which is preliminary data.</text>
</comment>
<dbReference type="Proteomes" id="UP001612741">
    <property type="component" value="Unassembled WGS sequence"/>
</dbReference>
<feature type="region of interest" description="Disordered" evidence="1">
    <location>
        <begin position="40"/>
        <end position="66"/>
    </location>
</feature>
<evidence type="ECO:0000313" key="2">
    <source>
        <dbReference type="EMBL" id="MFI6495884.1"/>
    </source>
</evidence>
<evidence type="ECO:0000256" key="1">
    <source>
        <dbReference type="SAM" id="MobiDB-lite"/>
    </source>
</evidence>
<feature type="region of interest" description="Disordered" evidence="1">
    <location>
        <begin position="1"/>
        <end position="24"/>
    </location>
</feature>
<feature type="compositionally biased region" description="Basic and acidic residues" evidence="1">
    <location>
        <begin position="12"/>
        <end position="24"/>
    </location>
</feature>
<dbReference type="EMBL" id="JBITGY010000001">
    <property type="protein sequence ID" value="MFI6495884.1"/>
    <property type="molecule type" value="Genomic_DNA"/>
</dbReference>
<name>A0ABW7YKL7_9ACTN</name>
<organism evidence="2 3">
    <name type="scientific">Nonomuraea typhae</name>
    <dbReference type="NCBI Taxonomy" id="2603600"/>
    <lineage>
        <taxon>Bacteria</taxon>
        <taxon>Bacillati</taxon>
        <taxon>Actinomycetota</taxon>
        <taxon>Actinomycetes</taxon>
        <taxon>Streptosporangiales</taxon>
        <taxon>Streptosporangiaceae</taxon>
        <taxon>Nonomuraea</taxon>
    </lineage>
</organism>
<gene>
    <name evidence="2" type="ORF">ACIBG2_00770</name>
</gene>
<reference evidence="2 3" key="1">
    <citation type="submission" date="2024-10" db="EMBL/GenBank/DDBJ databases">
        <title>The Natural Products Discovery Center: Release of the First 8490 Sequenced Strains for Exploring Actinobacteria Biosynthetic Diversity.</title>
        <authorList>
            <person name="Kalkreuter E."/>
            <person name="Kautsar S.A."/>
            <person name="Yang D."/>
            <person name="Bader C.D."/>
            <person name="Teijaro C.N."/>
            <person name="Fluegel L."/>
            <person name="Davis C.M."/>
            <person name="Simpson J.R."/>
            <person name="Lauterbach L."/>
            <person name="Steele A.D."/>
            <person name="Gui C."/>
            <person name="Meng S."/>
            <person name="Li G."/>
            <person name="Viehrig K."/>
            <person name="Ye F."/>
            <person name="Su P."/>
            <person name="Kiefer A.F."/>
            <person name="Nichols A."/>
            <person name="Cepeda A.J."/>
            <person name="Yan W."/>
            <person name="Fan B."/>
            <person name="Jiang Y."/>
            <person name="Adhikari A."/>
            <person name="Zheng C.-J."/>
            <person name="Schuster L."/>
            <person name="Cowan T.M."/>
            <person name="Smanski M.J."/>
            <person name="Chevrette M.G."/>
            <person name="De Carvalho L.P.S."/>
            <person name="Shen B."/>
        </authorList>
    </citation>
    <scope>NUCLEOTIDE SEQUENCE [LARGE SCALE GENOMIC DNA]</scope>
    <source>
        <strain evidence="2 3">NPDC050545</strain>
    </source>
</reference>
<dbReference type="RefSeq" id="WP_397077657.1">
    <property type="nucleotide sequence ID" value="NZ_JBITGY010000001.1"/>
</dbReference>
<evidence type="ECO:0000313" key="3">
    <source>
        <dbReference type="Proteomes" id="UP001612741"/>
    </source>
</evidence>
<keyword evidence="3" id="KW-1185">Reference proteome</keyword>